<organism evidence="15">
    <name type="scientific">Ulva prolifera</name>
    <name type="common">Green seaweed</name>
    <name type="synonym">Enteromorpha prolifera</name>
    <dbReference type="NCBI Taxonomy" id="3117"/>
    <lineage>
        <taxon>Eukaryota</taxon>
        <taxon>Viridiplantae</taxon>
        <taxon>Chlorophyta</taxon>
        <taxon>core chlorophytes</taxon>
        <taxon>Ulvophyceae</taxon>
        <taxon>OUU clade</taxon>
        <taxon>Ulvales</taxon>
        <taxon>Ulvaceae</taxon>
        <taxon>Ulva</taxon>
    </lineage>
</organism>
<evidence type="ECO:0000256" key="9">
    <source>
        <dbReference type="ARBA" id="ARBA00023014"/>
    </source>
</evidence>
<evidence type="ECO:0000256" key="2">
    <source>
        <dbReference type="ARBA" id="ARBA00005096"/>
    </source>
</evidence>
<accession>A0A6N0UUW1</accession>
<feature type="domain" description="Nitrite/Sulfite reductase ferredoxin-like" evidence="14">
    <location>
        <begin position="107"/>
        <end position="172"/>
    </location>
</feature>
<dbReference type="PRINTS" id="PR00397">
    <property type="entry name" value="SIROHAEM"/>
</dbReference>
<keyword evidence="5" id="KW-0349">Heme</keyword>
<evidence type="ECO:0000256" key="1">
    <source>
        <dbReference type="ARBA" id="ARBA00001929"/>
    </source>
</evidence>
<proteinExistence type="evidence at transcript level"/>
<dbReference type="EC" id="1.7.7.1" evidence="10"/>
<evidence type="ECO:0000256" key="12">
    <source>
        <dbReference type="ARBA" id="ARBA00048538"/>
    </source>
</evidence>
<evidence type="ECO:0000313" key="15">
    <source>
        <dbReference type="EMBL" id="QKR71515.1"/>
    </source>
</evidence>
<dbReference type="SUPFAM" id="SSF55124">
    <property type="entry name" value="Nitrite/Sulfite reductase N-terminal domain-like"/>
    <property type="match status" value="2"/>
</dbReference>
<dbReference type="Gene3D" id="3.90.480.20">
    <property type="match status" value="1"/>
</dbReference>
<keyword evidence="8" id="KW-0408">Iron</keyword>
<evidence type="ECO:0000256" key="10">
    <source>
        <dbReference type="ARBA" id="ARBA00038893"/>
    </source>
</evidence>
<dbReference type="InterPro" id="IPR006067">
    <property type="entry name" value="NO2/SO3_Rdtase_4Fe4S_dom"/>
</dbReference>
<dbReference type="PANTHER" id="PTHR32439:SF0">
    <property type="entry name" value="FERREDOXIN--NITRITE REDUCTASE, CHLOROPLASTIC"/>
    <property type="match status" value="1"/>
</dbReference>
<evidence type="ECO:0000256" key="5">
    <source>
        <dbReference type="ARBA" id="ARBA00022617"/>
    </source>
</evidence>
<comment type="cofactor">
    <cofactor evidence="1">
        <name>siroheme</name>
        <dbReference type="ChEBI" id="CHEBI:60052"/>
    </cofactor>
</comment>
<dbReference type="InterPro" id="IPR036136">
    <property type="entry name" value="Nit/Sulf_reduc_fer-like_dom_sf"/>
</dbReference>
<keyword evidence="7 15" id="KW-0560">Oxidoreductase</keyword>
<feature type="domain" description="Nitrite/Sulfite reductase ferredoxin-like" evidence="14">
    <location>
        <begin position="365"/>
        <end position="429"/>
    </location>
</feature>
<dbReference type="Gene3D" id="3.30.413.10">
    <property type="entry name" value="Sulfite Reductase Hemoprotein, domain 1"/>
    <property type="match status" value="2"/>
</dbReference>
<sequence>MQINAFSSKNRLSVSGSRRLVAAQAAAPEIDMEVSGLKHLSPEARERAMAKKANNFEKVKRAKCGSNMWTEVHELSALLKEGKSTFEELDLDDVEVRLKWAGLFHRKKRAPETFMMRLKVPNGELTSTQLRSLGDIIKPYGEAGCADITTRANIQLRGIKLDDASDAINKIQDMGLTSFMTGMDNVRNLTGSPIAGLDPHELVDVRETLVDMQNVITNYGKGRADLTNLPRKINICISPTRDDFPHTHINDLGFQAVVNADGEVVYNVEVGGYFSIKRNVTSIPLGISVTKDQLVPFAEALMLVFRDHGPRENRQKTRLMWLVEEVGERAFAALVADRMGVDGFAPAVEVAYDDVWERRDILGVHPQKQEGLSWVGACVPAGRFQTEDFYEMADIADKYSGGEMRITCEENILFPNVSNDSIEAMRAEPLFAKFKIDAGNVMRGLVSCTGSQFCGFALIETKNRAIEIAEQLEAELNVPAPVRIHWTGCPNSCGQAQVADIGLMGGPAKHEGKAVEGVRIFTGGKIGEGAVLAEQIEKGVPVRSDVLVPRLKEIMIEQYGCTEKA</sequence>
<feature type="domain" description="Nitrite/sulphite reductase 4Fe-4S" evidence="13">
    <location>
        <begin position="439"/>
        <end position="540"/>
    </location>
</feature>
<dbReference type="InterPro" id="IPR006066">
    <property type="entry name" value="NO2/SO3_Rdtase_FeS/sirohaem_BS"/>
</dbReference>
<dbReference type="Pfam" id="PF03460">
    <property type="entry name" value="NIR_SIR_ferr"/>
    <property type="match status" value="2"/>
</dbReference>
<keyword evidence="4" id="KW-0004">4Fe-4S</keyword>
<dbReference type="GO" id="GO:0048307">
    <property type="term" value="F:ferredoxin-nitrite reductase activity"/>
    <property type="evidence" value="ECO:0007669"/>
    <property type="project" value="UniProtKB-EC"/>
</dbReference>
<dbReference type="AlphaFoldDB" id="A0A6N0UUW1"/>
<keyword evidence="6" id="KW-0479">Metal-binding</keyword>
<name>A0A6N0UUW1_ULVPR</name>
<comment type="catalytic activity">
    <reaction evidence="12">
        <text>6 oxidized [2Fe-2S]-[ferredoxin] + NH4(+) + 2 H2O = nitrite + 6 reduced [2Fe-2S]-[ferredoxin] + 8 H(+)</text>
        <dbReference type="Rhea" id="RHEA:18041"/>
        <dbReference type="Rhea" id="RHEA-COMP:10000"/>
        <dbReference type="Rhea" id="RHEA-COMP:10001"/>
        <dbReference type="ChEBI" id="CHEBI:15377"/>
        <dbReference type="ChEBI" id="CHEBI:15378"/>
        <dbReference type="ChEBI" id="CHEBI:16301"/>
        <dbReference type="ChEBI" id="CHEBI:28938"/>
        <dbReference type="ChEBI" id="CHEBI:33737"/>
        <dbReference type="ChEBI" id="CHEBI:33738"/>
        <dbReference type="EC" id="1.7.7.1"/>
    </reaction>
</comment>
<dbReference type="InterPro" id="IPR045854">
    <property type="entry name" value="NO2/SO3_Rdtase_4Fe4S_sf"/>
</dbReference>
<comment type="pathway">
    <text evidence="2">Nitrogen metabolism; nitrate reduction (assimilation).</text>
</comment>
<evidence type="ECO:0000256" key="8">
    <source>
        <dbReference type="ARBA" id="ARBA00023004"/>
    </source>
</evidence>
<evidence type="ECO:0000256" key="6">
    <source>
        <dbReference type="ARBA" id="ARBA00022723"/>
    </source>
</evidence>
<evidence type="ECO:0000259" key="14">
    <source>
        <dbReference type="Pfam" id="PF03460"/>
    </source>
</evidence>
<dbReference type="PROSITE" id="PS00365">
    <property type="entry name" value="NIR_SIR"/>
    <property type="match status" value="1"/>
</dbReference>
<protein>
    <recommendedName>
        <fullName evidence="11">Ferredoxin--nitrite reductase, chloroplastic</fullName>
        <ecNumber evidence="10">1.7.7.1</ecNumber>
    </recommendedName>
</protein>
<dbReference type="PANTHER" id="PTHR32439">
    <property type="entry name" value="FERREDOXIN--NITRITE REDUCTASE, CHLOROPLASTIC"/>
    <property type="match status" value="1"/>
</dbReference>
<comment type="similarity">
    <text evidence="3">Belongs to the nitrite and sulfite reductase 4Fe-4S domain family.</text>
</comment>
<evidence type="ECO:0000259" key="13">
    <source>
        <dbReference type="Pfam" id="PF01077"/>
    </source>
</evidence>
<reference evidence="15" key="1">
    <citation type="submission" date="2019-09" db="EMBL/GenBank/DDBJ databases">
        <authorList>
            <person name="Yin Y."/>
        </authorList>
    </citation>
    <scope>NUCLEOTIDE SEQUENCE</scope>
</reference>
<evidence type="ECO:0000256" key="4">
    <source>
        <dbReference type="ARBA" id="ARBA00022485"/>
    </source>
</evidence>
<keyword evidence="9" id="KW-0411">Iron-sulfur</keyword>
<dbReference type="GO" id="GO:0046872">
    <property type="term" value="F:metal ion binding"/>
    <property type="evidence" value="ECO:0007669"/>
    <property type="project" value="UniProtKB-KW"/>
</dbReference>
<evidence type="ECO:0000256" key="7">
    <source>
        <dbReference type="ARBA" id="ARBA00023002"/>
    </source>
</evidence>
<feature type="domain" description="Nitrite/sulphite reductase 4Fe-4S" evidence="13">
    <location>
        <begin position="183"/>
        <end position="340"/>
    </location>
</feature>
<evidence type="ECO:0000256" key="3">
    <source>
        <dbReference type="ARBA" id="ARBA00010429"/>
    </source>
</evidence>
<dbReference type="InterPro" id="IPR005117">
    <property type="entry name" value="NiRdtase/SiRdtase_haem-b_fer"/>
</dbReference>
<dbReference type="EMBL" id="MN496140">
    <property type="protein sequence ID" value="QKR71515.1"/>
    <property type="molecule type" value="mRNA"/>
</dbReference>
<dbReference type="NCBIfam" id="NF007125">
    <property type="entry name" value="PRK09566.1"/>
    <property type="match status" value="1"/>
</dbReference>
<dbReference type="Pfam" id="PF01077">
    <property type="entry name" value="NIR_SIR"/>
    <property type="match status" value="2"/>
</dbReference>
<dbReference type="GO" id="GO:0020037">
    <property type="term" value="F:heme binding"/>
    <property type="evidence" value="ECO:0007669"/>
    <property type="project" value="InterPro"/>
</dbReference>
<dbReference type="SUPFAM" id="SSF56014">
    <property type="entry name" value="Nitrite and sulphite reductase 4Fe-4S domain-like"/>
    <property type="match status" value="2"/>
</dbReference>
<dbReference type="GO" id="GO:0051539">
    <property type="term" value="F:4 iron, 4 sulfur cluster binding"/>
    <property type="evidence" value="ECO:0007669"/>
    <property type="project" value="UniProtKB-KW"/>
</dbReference>
<evidence type="ECO:0000256" key="11">
    <source>
        <dbReference type="ARBA" id="ARBA00040459"/>
    </source>
</evidence>
<dbReference type="InterPro" id="IPR051329">
    <property type="entry name" value="NIR_SIR_4Fe-4S"/>
</dbReference>